<dbReference type="PANTHER" id="PTHR34427">
    <property type="entry name" value="DUF4283 DOMAIN PROTEIN"/>
    <property type="match status" value="1"/>
</dbReference>
<dbReference type="Gramene" id="mRNA:HanXRQr2_Chr08g0361071">
    <property type="protein sequence ID" value="CDS:HanXRQr2_Chr08g0361071.1"/>
    <property type="gene ID" value="HanXRQr2_Chr08g0361071"/>
</dbReference>
<feature type="region of interest" description="Disordered" evidence="1">
    <location>
        <begin position="337"/>
        <end position="376"/>
    </location>
</feature>
<feature type="region of interest" description="Disordered" evidence="1">
    <location>
        <begin position="21"/>
        <end position="52"/>
    </location>
</feature>
<reference evidence="2" key="2">
    <citation type="submission" date="2020-06" db="EMBL/GenBank/DDBJ databases">
        <title>Helianthus annuus Genome sequencing and assembly Release 2.</title>
        <authorList>
            <person name="Gouzy J."/>
            <person name="Langlade N."/>
            <person name="Munos S."/>
        </authorList>
    </citation>
    <scope>NUCLEOTIDE SEQUENCE</scope>
    <source>
        <tissue evidence="2">Leaves</tissue>
    </source>
</reference>
<evidence type="ECO:0000313" key="3">
    <source>
        <dbReference type="Proteomes" id="UP000215914"/>
    </source>
</evidence>
<evidence type="ECO:0000313" key="2">
    <source>
        <dbReference type="EMBL" id="KAF5797219.1"/>
    </source>
</evidence>
<feature type="region of interest" description="Disordered" evidence="1">
    <location>
        <begin position="264"/>
        <end position="292"/>
    </location>
</feature>
<dbReference type="EMBL" id="MNCJ02000323">
    <property type="protein sequence ID" value="KAF5797219.1"/>
    <property type="molecule type" value="Genomic_DNA"/>
</dbReference>
<protein>
    <recommendedName>
        <fullName evidence="4">DUF4283 domain-containing protein</fullName>
    </recommendedName>
</protein>
<proteinExistence type="predicted"/>
<dbReference type="AlphaFoldDB" id="A0A9K3IIW0"/>
<keyword evidence="3" id="KW-1185">Reference proteome</keyword>
<organism evidence="2 3">
    <name type="scientific">Helianthus annuus</name>
    <name type="common">Common sunflower</name>
    <dbReference type="NCBI Taxonomy" id="4232"/>
    <lineage>
        <taxon>Eukaryota</taxon>
        <taxon>Viridiplantae</taxon>
        <taxon>Streptophyta</taxon>
        <taxon>Embryophyta</taxon>
        <taxon>Tracheophyta</taxon>
        <taxon>Spermatophyta</taxon>
        <taxon>Magnoliopsida</taxon>
        <taxon>eudicotyledons</taxon>
        <taxon>Gunneridae</taxon>
        <taxon>Pentapetalae</taxon>
        <taxon>asterids</taxon>
        <taxon>campanulids</taxon>
        <taxon>Asterales</taxon>
        <taxon>Asteraceae</taxon>
        <taxon>Asteroideae</taxon>
        <taxon>Heliantheae alliance</taxon>
        <taxon>Heliantheae</taxon>
        <taxon>Helianthus</taxon>
    </lineage>
</organism>
<gene>
    <name evidence="2" type="ORF">HanXRQr2_Chr08g0361071</name>
</gene>
<comment type="caution">
    <text evidence="2">The sequence shown here is derived from an EMBL/GenBank/DDBJ whole genome shotgun (WGS) entry which is preliminary data.</text>
</comment>
<reference evidence="2" key="1">
    <citation type="journal article" date="2017" name="Nature">
        <title>The sunflower genome provides insights into oil metabolism, flowering and Asterid evolution.</title>
        <authorList>
            <person name="Badouin H."/>
            <person name="Gouzy J."/>
            <person name="Grassa C.J."/>
            <person name="Murat F."/>
            <person name="Staton S.E."/>
            <person name="Cottret L."/>
            <person name="Lelandais-Briere C."/>
            <person name="Owens G.L."/>
            <person name="Carrere S."/>
            <person name="Mayjonade B."/>
            <person name="Legrand L."/>
            <person name="Gill N."/>
            <person name="Kane N.C."/>
            <person name="Bowers J.E."/>
            <person name="Hubner S."/>
            <person name="Bellec A."/>
            <person name="Berard A."/>
            <person name="Berges H."/>
            <person name="Blanchet N."/>
            <person name="Boniface M.C."/>
            <person name="Brunel D."/>
            <person name="Catrice O."/>
            <person name="Chaidir N."/>
            <person name="Claudel C."/>
            <person name="Donnadieu C."/>
            <person name="Faraut T."/>
            <person name="Fievet G."/>
            <person name="Helmstetter N."/>
            <person name="King M."/>
            <person name="Knapp S.J."/>
            <person name="Lai Z."/>
            <person name="Le Paslier M.C."/>
            <person name="Lippi Y."/>
            <person name="Lorenzon L."/>
            <person name="Mandel J.R."/>
            <person name="Marage G."/>
            <person name="Marchand G."/>
            <person name="Marquand E."/>
            <person name="Bret-Mestries E."/>
            <person name="Morien E."/>
            <person name="Nambeesan S."/>
            <person name="Nguyen T."/>
            <person name="Pegot-Espagnet P."/>
            <person name="Pouilly N."/>
            <person name="Raftis F."/>
            <person name="Sallet E."/>
            <person name="Schiex T."/>
            <person name="Thomas J."/>
            <person name="Vandecasteele C."/>
            <person name="Vares D."/>
            <person name="Vear F."/>
            <person name="Vautrin S."/>
            <person name="Crespi M."/>
            <person name="Mangin B."/>
            <person name="Burke J.M."/>
            <person name="Salse J."/>
            <person name="Munos S."/>
            <person name="Vincourt P."/>
            <person name="Rieseberg L.H."/>
            <person name="Langlade N.B."/>
        </authorList>
    </citation>
    <scope>NUCLEOTIDE SEQUENCE</scope>
    <source>
        <tissue evidence="2">Leaves</tissue>
    </source>
</reference>
<sequence length="376" mass="41647">MIRIKRSDPYSFRSVSIHTHDGWKSDGPGRMPDGPARKLEGPARKPASRFNGSSSGKSFVDILLNKSSPCLDEDVVEVDPSVFTLTEKFGRSLVGRTVDFSALRSINVFLREAGFKDIVIQYFGGLTVLLSFSDDMVAKSFAEDNGTWSRWFTSIDPWAGQSLPFERLAWINIFGVPPHLLSPGVFDQIGGKYGKVVHGSKFHEDDGDLTFDCLGVLTDSGNVISGELKLRWQDKYFRVWVIEEPSAWVPDCLGNIDDVDDVSSEFEVGSRDESQSPEEQPSGKGDEEVEEHQVFPDALHEDQVVTAHGSIGEVPMHGGNGNNYDNTAGVAFDVQRNIPPPSVPSRPSFNDNWANLVGHPSARPRKRMRNETSNYV</sequence>
<name>A0A9K3IIW0_HELAN</name>
<dbReference type="Proteomes" id="UP000215914">
    <property type="component" value="Unassembled WGS sequence"/>
</dbReference>
<dbReference type="PANTHER" id="PTHR34427:SF5">
    <property type="entry name" value="DUF4283 DOMAIN-CONTAINING PROTEIN"/>
    <property type="match status" value="1"/>
</dbReference>
<evidence type="ECO:0008006" key="4">
    <source>
        <dbReference type="Google" id="ProtNLM"/>
    </source>
</evidence>
<accession>A0A9K3IIW0</accession>
<evidence type="ECO:0000256" key="1">
    <source>
        <dbReference type="SAM" id="MobiDB-lite"/>
    </source>
</evidence>